<keyword evidence="3" id="KW-1185">Reference proteome</keyword>
<evidence type="ECO:0000313" key="2">
    <source>
        <dbReference type="EMBL" id="CAG9336348.1"/>
    </source>
</evidence>
<comment type="caution">
    <text evidence="2">The sequence shown here is derived from an EMBL/GenBank/DDBJ whole genome shotgun (WGS) entry which is preliminary data.</text>
</comment>
<organism evidence="2 3">
    <name type="scientific">Blepharisma stoltei</name>
    <dbReference type="NCBI Taxonomy" id="1481888"/>
    <lineage>
        <taxon>Eukaryota</taxon>
        <taxon>Sar</taxon>
        <taxon>Alveolata</taxon>
        <taxon>Ciliophora</taxon>
        <taxon>Postciliodesmatophora</taxon>
        <taxon>Heterotrichea</taxon>
        <taxon>Heterotrichida</taxon>
        <taxon>Blepharismidae</taxon>
        <taxon>Blepharisma</taxon>
    </lineage>
</organism>
<accession>A0AAU9KFS3</accession>
<keyword evidence="1" id="KW-0732">Signal</keyword>
<gene>
    <name evidence="2" type="ORF">BSTOLATCC_MIC66225</name>
</gene>
<proteinExistence type="predicted"/>
<feature type="signal peptide" evidence="1">
    <location>
        <begin position="1"/>
        <end position="25"/>
    </location>
</feature>
<sequence length="91" mass="10263">MISFTAWQWWLCHNLLMTLKFRVGTGPILIAKDPLWSSASFGKTKKILIALTVEGTIMNWHGTSGKMLNTIKLDCQTLSLNYEYEGNASLL</sequence>
<name>A0AAU9KFS3_9CILI</name>
<evidence type="ECO:0000256" key="1">
    <source>
        <dbReference type="SAM" id="SignalP"/>
    </source>
</evidence>
<dbReference type="AlphaFoldDB" id="A0AAU9KFS3"/>
<dbReference type="EMBL" id="CAJZBQ010000064">
    <property type="protein sequence ID" value="CAG9336348.1"/>
    <property type="molecule type" value="Genomic_DNA"/>
</dbReference>
<dbReference type="Proteomes" id="UP001162131">
    <property type="component" value="Unassembled WGS sequence"/>
</dbReference>
<reference evidence="2" key="1">
    <citation type="submission" date="2021-09" db="EMBL/GenBank/DDBJ databases">
        <authorList>
            <consortium name="AG Swart"/>
            <person name="Singh M."/>
            <person name="Singh A."/>
            <person name="Seah K."/>
            <person name="Emmerich C."/>
        </authorList>
    </citation>
    <scope>NUCLEOTIDE SEQUENCE</scope>
    <source>
        <strain evidence="2">ATCC30299</strain>
    </source>
</reference>
<feature type="chain" id="PRO_5043381342" evidence="1">
    <location>
        <begin position="26"/>
        <end position="91"/>
    </location>
</feature>
<evidence type="ECO:0000313" key="3">
    <source>
        <dbReference type="Proteomes" id="UP001162131"/>
    </source>
</evidence>
<protein>
    <submittedName>
        <fullName evidence="2">Uncharacterized protein</fullName>
    </submittedName>
</protein>